<dbReference type="InterPro" id="IPR002110">
    <property type="entry name" value="Ankyrin_rpt"/>
</dbReference>
<reference evidence="4 5" key="1">
    <citation type="journal article" date="2015" name="Genome Announc.">
        <title>Complete Genome Sequence of the Type Strain Corynebacterium mustelae DSM 45274, Isolated from Various Tissues of a Male Ferret with Lethal Sepsis.</title>
        <authorList>
            <person name="Ruckert C."/>
            <person name="Eimer J."/>
            <person name="Winkler A."/>
            <person name="Tauch A."/>
        </authorList>
    </citation>
    <scope>NUCLEOTIDE SEQUENCE [LARGE SCALE GENOMIC DNA]</scope>
    <source>
        <strain evidence="4 5">DSM 45274</strain>
    </source>
</reference>
<evidence type="ECO:0000313" key="5">
    <source>
        <dbReference type="Proteomes" id="UP000035199"/>
    </source>
</evidence>
<dbReference type="PROSITE" id="PS50088">
    <property type="entry name" value="ANK_REPEAT"/>
    <property type="match status" value="3"/>
</dbReference>
<dbReference type="GO" id="GO:0004540">
    <property type="term" value="F:RNA nuclease activity"/>
    <property type="evidence" value="ECO:0007669"/>
    <property type="project" value="TreeGrafter"/>
</dbReference>
<keyword evidence="1" id="KW-0677">Repeat</keyword>
<dbReference type="GO" id="GO:0003723">
    <property type="term" value="F:RNA binding"/>
    <property type="evidence" value="ECO:0007669"/>
    <property type="project" value="TreeGrafter"/>
</dbReference>
<dbReference type="STRING" id="571915.CMUST_09925"/>
<evidence type="ECO:0000256" key="3">
    <source>
        <dbReference type="PROSITE-ProRule" id="PRU00023"/>
    </source>
</evidence>
<sequence>MIVNLAPMTDLLFEAAGVGDCEKIRQRLAEGDDVDYVDKIRGRTSLIETVANGYKDAAELLLDSGADVDAICPDSGKTSVMCAAEIGFLDILRMLIDRGADINLAPEEEYFGRNAAMLAAGSGRINALKILVESGADLSFCDRRGHNVMQESIERGRHECCQYLESIGAPGPKEPPVGETLEWPELSWDPTTMSTDFVLPDGVSPEEVVRSYILTMNHWETKGDSELMPEQSFLKEDGDWDYEARAVYTEQFRKCLARGAALAKIHLTDKKRTNTRCSVGSPPQFSAGYSLMGVTKVKPSRVEIHIRHLSPENDNERYEWIFVCLKKNGQWRIDSGKSRMVGTLKYERDYLA</sequence>
<evidence type="ECO:0000256" key="1">
    <source>
        <dbReference type="ARBA" id="ARBA00022737"/>
    </source>
</evidence>
<dbReference type="Gene3D" id="1.25.40.20">
    <property type="entry name" value="Ankyrin repeat-containing domain"/>
    <property type="match status" value="1"/>
</dbReference>
<proteinExistence type="predicted"/>
<protein>
    <submittedName>
        <fullName evidence="4">Ankyrin repeat protein</fullName>
    </submittedName>
</protein>
<dbReference type="Pfam" id="PF12796">
    <property type="entry name" value="Ank_2"/>
    <property type="match status" value="2"/>
</dbReference>
<dbReference type="KEGG" id="cmv:CMUST_09925"/>
<dbReference type="GO" id="GO:0006396">
    <property type="term" value="P:RNA processing"/>
    <property type="evidence" value="ECO:0007669"/>
    <property type="project" value="TreeGrafter"/>
</dbReference>
<dbReference type="SMART" id="SM00248">
    <property type="entry name" value="ANK"/>
    <property type="match status" value="4"/>
</dbReference>
<name>A0A0G3GYR5_9CORY</name>
<dbReference type="AlphaFoldDB" id="A0A0G3GYR5"/>
<dbReference type="InterPro" id="IPR036770">
    <property type="entry name" value="Ankyrin_rpt-contain_sf"/>
</dbReference>
<dbReference type="Proteomes" id="UP000035199">
    <property type="component" value="Chromosome"/>
</dbReference>
<dbReference type="PATRIC" id="fig|571915.4.peg.2106"/>
<feature type="repeat" description="ANK" evidence="3">
    <location>
        <begin position="111"/>
        <end position="143"/>
    </location>
</feature>
<feature type="repeat" description="ANK" evidence="3">
    <location>
        <begin position="41"/>
        <end position="73"/>
    </location>
</feature>
<evidence type="ECO:0000313" key="4">
    <source>
        <dbReference type="EMBL" id="AKK06301.1"/>
    </source>
</evidence>
<dbReference type="EMBL" id="CP011542">
    <property type="protein sequence ID" value="AKK06301.1"/>
    <property type="molecule type" value="Genomic_DNA"/>
</dbReference>
<dbReference type="PANTHER" id="PTHR24141:SF1">
    <property type="entry name" value="2-5A-DEPENDENT RIBONUCLEASE"/>
    <property type="match status" value="1"/>
</dbReference>
<accession>A0A0G3GYR5</accession>
<evidence type="ECO:0000256" key="2">
    <source>
        <dbReference type="ARBA" id="ARBA00023043"/>
    </source>
</evidence>
<dbReference type="SUPFAM" id="SSF48403">
    <property type="entry name" value="Ankyrin repeat"/>
    <property type="match status" value="1"/>
</dbReference>
<dbReference type="PROSITE" id="PS50297">
    <property type="entry name" value="ANK_REP_REGION"/>
    <property type="match status" value="3"/>
</dbReference>
<reference evidence="5" key="2">
    <citation type="submission" date="2015-05" db="EMBL/GenBank/DDBJ databases">
        <title>Complete genome sequence of Corynebacterium mustelae DSM 45274, isolated from various tissues of a male ferret with lethal sepsis.</title>
        <authorList>
            <person name="Ruckert C."/>
            <person name="Albersmeier A."/>
            <person name="Winkler A."/>
            <person name="Tauch A."/>
        </authorList>
    </citation>
    <scope>NUCLEOTIDE SEQUENCE [LARGE SCALE GENOMIC DNA]</scope>
    <source>
        <strain evidence="5">DSM 45274</strain>
    </source>
</reference>
<keyword evidence="5" id="KW-1185">Reference proteome</keyword>
<gene>
    <name evidence="4" type="ORF">CMUST_09925</name>
</gene>
<keyword evidence="2 3" id="KW-0040">ANK repeat</keyword>
<dbReference type="PANTHER" id="PTHR24141">
    <property type="entry name" value="2-5A-DEPENDENT RIBONUCLEASE"/>
    <property type="match status" value="1"/>
</dbReference>
<organism evidence="4 5">
    <name type="scientific">Corynebacterium mustelae</name>
    <dbReference type="NCBI Taxonomy" id="571915"/>
    <lineage>
        <taxon>Bacteria</taxon>
        <taxon>Bacillati</taxon>
        <taxon>Actinomycetota</taxon>
        <taxon>Actinomycetes</taxon>
        <taxon>Mycobacteriales</taxon>
        <taxon>Corynebacteriaceae</taxon>
        <taxon>Corynebacterium</taxon>
    </lineage>
</organism>
<feature type="repeat" description="ANK" evidence="3">
    <location>
        <begin position="75"/>
        <end position="107"/>
    </location>
</feature>